<organism evidence="1 2">
    <name type="scientific">Mycolicibacter sinensis (strain JDM601)</name>
    <name type="common">Mycobacterium sinense</name>
    <dbReference type="NCBI Taxonomy" id="875328"/>
    <lineage>
        <taxon>Bacteria</taxon>
        <taxon>Bacillati</taxon>
        <taxon>Actinomycetota</taxon>
        <taxon>Actinomycetes</taxon>
        <taxon>Mycobacteriales</taxon>
        <taxon>Mycobacteriaceae</taxon>
        <taxon>Mycolicibacter</taxon>
    </lineage>
</organism>
<proteinExistence type="predicted"/>
<gene>
    <name evidence="1" type="ORF">A5710_04160</name>
</gene>
<reference evidence="2" key="1">
    <citation type="submission" date="2016-06" db="EMBL/GenBank/DDBJ databases">
        <authorList>
            <person name="Sutton G."/>
            <person name="Brinkac L."/>
            <person name="Sanka R."/>
            <person name="Adams M."/>
            <person name="Lau E."/>
            <person name="Sam S."/>
            <person name="Sreng N."/>
            <person name="Him V."/>
            <person name="Kerleguer A."/>
            <person name="Cheng S."/>
        </authorList>
    </citation>
    <scope>NUCLEOTIDE SEQUENCE [LARGE SCALE GENOMIC DNA]</scope>
    <source>
        <strain evidence="2">E1876</strain>
    </source>
</reference>
<dbReference type="EMBL" id="LZKG01000106">
    <property type="protein sequence ID" value="OBI28232.1"/>
    <property type="molecule type" value="Genomic_DNA"/>
</dbReference>
<dbReference type="AlphaFoldDB" id="A0A1A2P0N0"/>
<dbReference type="OrthoDB" id="3274988at2"/>
<evidence type="ECO:0000313" key="1">
    <source>
        <dbReference type="EMBL" id="OBI28232.1"/>
    </source>
</evidence>
<protein>
    <submittedName>
        <fullName evidence="1">Recombinase RecB</fullName>
    </submittedName>
</protein>
<accession>A0A1A2P0N0</accession>
<comment type="caution">
    <text evidence="1">The sequence shown here is derived from an EMBL/GenBank/DDBJ whole genome shotgun (WGS) entry which is preliminary data.</text>
</comment>
<dbReference type="Proteomes" id="UP000093943">
    <property type="component" value="Unassembled WGS sequence"/>
</dbReference>
<name>A0A1A2P0N0_MYCSD</name>
<evidence type="ECO:0000313" key="2">
    <source>
        <dbReference type="Proteomes" id="UP000093943"/>
    </source>
</evidence>
<sequence length="558" mass="61791">MDDTAGVKLPVTLGGYHAKQCARVTHNLFTPGIAEPAVPSPELAALREAGVAFEAAILDQFRDHYGDSEQLVVLDAGSGRTEQRRRTLAAMDAGVQVIVGAVLPEVNGRAGLPDVLIRYHNGYLPVDIKNHRTLSTAKRSEVAVSRLSAPDDLLTCPGYSDHGARWRDDVMQLAHYTRMLQELGYHPGVHLGGIIGSSDLAGLVGDQHGITWYDLQAEVITTYSASDPRHRKKRSALQRYDHEFAFRLEVARAAASGRELVRPYRIGECDSCLWFDHCAAVAGDDDASFAIETGHLNVREWQYLYRNCGDGMTLSVAQLAEVDADAHVEAFRIQSVGTQKPADRLANVVRRARMSCAQADYERRGPNPPAVPSADIEVDFDIEWDSDNRIYQWGLRIRDGQDDTTAYYDPVVSFDPLDDDGEAALADEFASRIRRLRGRAEREGKTLRVFHWHHPETSSTRRFTAVADALDGLTCDLRQWFDAEYFARTSSSIKCVAGYFGFQWEVDDAGGLASQLAIDVARGHGPDADLARQWCLRYNECDVAAQAAIRDGLRSDGR</sequence>